<reference evidence="2" key="1">
    <citation type="submission" date="2017-06" db="EMBL/GenBank/DDBJ databases">
        <title>Complete genome sequence of Alteromonas virus vB_AspP-H4/4.</title>
        <authorList>
            <person name="Kallies R."/>
        </authorList>
    </citation>
    <scope>NUCLEOTIDE SEQUENCE [LARGE SCALE GENOMIC DNA]</scope>
</reference>
<name>A0A220YL68_9CAUD</name>
<sequence>MDELEAMNMLLRLIGSSPVNSLETPHPDAANAKTTLDRIRKQLQRKSWWFNSDYQVALTPNSKGNIVLPDTYSSVVFVDDHYVQRGNEVYNKINQTNKHDGEVIAYLVVTVLDWEQLPKLAQDYCAYRAAGQFIRDELEDPNKTRELQEDAARTLIELNNQDLTENKYNMFNKSRVVKARMGVRPYTQTSSFLRQR</sequence>
<dbReference type="Proteomes" id="UP000222639">
    <property type="component" value="Segment"/>
</dbReference>
<keyword evidence="2" id="KW-1185">Reference proteome</keyword>
<organism evidence="1 2">
    <name type="scientific">Alteromonas phage vB_AspP-H4/4</name>
    <dbReference type="NCBI Taxonomy" id="2928692"/>
    <lineage>
        <taxon>Viruses</taxon>
        <taxon>Duplodnaviria</taxon>
        <taxon>Heunggongvirae</taxon>
        <taxon>Uroviricota</taxon>
        <taxon>Caudoviricetes</taxon>
        <taxon>Autographivirales</taxon>
        <taxon>Foturvirus</taxon>
        <taxon>Foturvirus H44</taxon>
    </lineage>
</organism>
<dbReference type="Pfam" id="PF17212">
    <property type="entry name" value="Tube"/>
    <property type="match status" value="1"/>
</dbReference>
<gene>
    <name evidence="1" type="ORF">vBAspPH44_35</name>
</gene>
<protein>
    <submittedName>
        <fullName evidence="1">Tail tubular protein A</fullName>
    </submittedName>
</protein>
<evidence type="ECO:0000313" key="2">
    <source>
        <dbReference type="Proteomes" id="UP000222639"/>
    </source>
</evidence>
<dbReference type="InterPro" id="IPR033767">
    <property type="entry name" value="Tail_Gp11"/>
</dbReference>
<dbReference type="EMBL" id="MF278336">
    <property type="protein sequence ID" value="ASL24418.1"/>
    <property type="molecule type" value="Genomic_DNA"/>
</dbReference>
<evidence type="ECO:0000313" key="1">
    <source>
        <dbReference type="EMBL" id="ASL24418.1"/>
    </source>
</evidence>
<accession>A0A220YL68</accession>
<proteinExistence type="predicted"/>